<dbReference type="Gene3D" id="2.60.40.1170">
    <property type="entry name" value="Mu homology domain, subdomain B"/>
    <property type="match status" value="2"/>
</dbReference>
<dbReference type="InterPro" id="IPR041336">
    <property type="entry name" value="DNApol_Exo"/>
</dbReference>
<comment type="similarity">
    <text evidence="3">Belongs to the adaptor complexes medium subunit family.</text>
</comment>
<dbReference type="PROSITE" id="PS00990">
    <property type="entry name" value="CLAT_ADAPTOR_M_1"/>
    <property type="match status" value="1"/>
</dbReference>
<keyword evidence="7" id="KW-0333">Golgi apparatus</keyword>
<keyword evidence="9" id="KW-0968">Cytoplasmic vesicle</keyword>
<dbReference type="FunFam" id="2.60.40.1170:FF:000002">
    <property type="entry name" value="AP-1 complex subunit mu-1 isoform 1"/>
    <property type="match status" value="1"/>
</dbReference>
<evidence type="ECO:0000256" key="9">
    <source>
        <dbReference type="ARBA" id="ARBA00023329"/>
    </source>
</evidence>
<dbReference type="GO" id="GO:0031984">
    <property type="term" value="C:organelle subcompartment"/>
    <property type="evidence" value="ECO:0007669"/>
    <property type="project" value="UniProtKB-ARBA"/>
</dbReference>
<comment type="function">
    <text evidence="10">Subunit of clathrin-associated adaptor protein complex 1 that plays a role in protein sorting in the trans-Golgi network (TGN) and endosomes. The AP complexes mediate the recruitment of clathrin to membranes and the recognition of sorting signals within the cytosolic tails of transmembrane cargo molecules.</text>
</comment>
<dbReference type="InterPro" id="IPR001392">
    <property type="entry name" value="Clathrin_mu"/>
</dbReference>
<feature type="domain" description="MHD" evidence="11">
    <location>
        <begin position="180"/>
        <end position="434"/>
    </location>
</feature>
<evidence type="ECO:0000259" key="11">
    <source>
        <dbReference type="PROSITE" id="PS51072"/>
    </source>
</evidence>
<dbReference type="Gene3D" id="3.30.420.390">
    <property type="match status" value="2"/>
</dbReference>
<dbReference type="InterPro" id="IPR036168">
    <property type="entry name" value="AP2_Mu_C_sf"/>
</dbReference>
<dbReference type="PRINTS" id="PR00314">
    <property type="entry name" value="CLATHRINADPT"/>
</dbReference>
<keyword evidence="5" id="KW-0597">Phosphoprotein</keyword>
<dbReference type="FunFam" id="3.30.450.60:FF:000006">
    <property type="entry name" value="AP-1 complex subunit mu-1 isoform 1"/>
    <property type="match status" value="1"/>
</dbReference>
<dbReference type="InterPro" id="IPR028565">
    <property type="entry name" value="MHD"/>
</dbReference>
<dbReference type="GO" id="GO:0003887">
    <property type="term" value="F:DNA-directed DNA polymerase activity"/>
    <property type="evidence" value="ECO:0007669"/>
    <property type="project" value="TreeGrafter"/>
</dbReference>
<evidence type="ECO:0000256" key="3">
    <source>
        <dbReference type="ARBA" id="ARBA00005324"/>
    </source>
</evidence>
<dbReference type="InterPro" id="IPR011012">
    <property type="entry name" value="Longin-like_dom_sf"/>
</dbReference>
<dbReference type="Pfam" id="PF00928">
    <property type="entry name" value="Adap_comp_sub"/>
    <property type="match status" value="1"/>
</dbReference>
<dbReference type="GO" id="GO:0003677">
    <property type="term" value="F:DNA binding"/>
    <property type="evidence" value="ECO:0007669"/>
    <property type="project" value="InterPro"/>
</dbReference>
<dbReference type="Pfam" id="PF01217">
    <property type="entry name" value="Clat_adaptor_s"/>
    <property type="match status" value="1"/>
</dbReference>
<dbReference type="InterPro" id="IPR012337">
    <property type="entry name" value="RNaseH-like_sf"/>
</dbReference>
<dbReference type="InterPro" id="IPR002297">
    <property type="entry name" value="DNA-dir_DNA_pol_A_mt"/>
</dbReference>
<dbReference type="SUPFAM" id="SSF64356">
    <property type="entry name" value="SNARE-like"/>
    <property type="match status" value="1"/>
</dbReference>
<dbReference type="GO" id="GO:0016192">
    <property type="term" value="P:vesicle-mediated transport"/>
    <property type="evidence" value="ECO:0007669"/>
    <property type="project" value="InterPro"/>
</dbReference>
<organism evidence="12">
    <name type="scientific">Spodoptera frugiperda</name>
    <name type="common">Fall armyworm</name>
    <dbReference type="NCBI Taxonomy" id="7108"/>
    <lineage>
        <taxon>Eukaryota</taxon>
        <taxon>Metazoa</taxon>
        <taxon>Ecdysozoa</taxon>
        <taxon>Arthropoda</taxon>
        <taxon>Hexapoda</taxon>
        <taxon>Insecta</taxon>
        <taxon>Pterygota</taxon>
        <taxon>Neoptera</taxon>
        <taxon>Endopterygota</taxon>
        <taxon>Lepidoptera</taxon>
        <taxon>Glossata</taxon>
        <taxon>Ditrysia</taxon>
        <taxon>Noctuoidea</taxon>
        <taxon>Noctuidae</taxon>
        <taxon>Amphipyrinae</taxon>
        <taxon>Spodoptera</taxon>
    </lineage>
</organism>
<dbReference type="OrthoDB" id="10259133at2759"/>
<evidence type="ECO:0000256" key="7">
    <source>
        <dbReference type="ARBA" id="ARBA00023034"/>
    </source>
</evidence>
<dbReference type="PANTHER" id="PTHR10267">
    <property type="entry name" value="DNA POLYMERASE SUBUNIT GAMMA-1"/>
    <property type="match status" value="1"/>
</dbReference>
<gene>
    <name evidence="12" type="ORF">SFRICE_022899</name>
</gene>
<dbReference type="InterPro" id="IPR018240">
    <property type="entry name" value="Clathrin_mu_CS"/>
</dbReference>
<dbReference type="PROSITE" id="PS00991">
    <property type="entry name" value="CLAT_ADAPTOR_M_2"/>
    <property type="match status" value="1"/>
</dbReference>
<evidence type="ECO:0000256" key="8">
    <source>
        <dbReference type="ARBA" id="ARBA00023136"/>
    </source>
</evidence>
<evidence type="ECO:0000313" key="12">
    <source>
        <dbReference type="EMBL" id="SOQ44865.1"/>
    </source>
</evidence>
<dbReference type="SUPFAM" id="SSF56672">
    <property type="entry name" value="DNA/RNA polymerases"/>
    <property type="match status" value="1"/>
</dbReference>
<keyword evidence="8" id="KW-0472">Membrane</keyword>
<comment type="subcellular location">
    <subcellularLocation>
        <location evidence="1">Cytoplasmic vesicle</location>
        <location evidence="1">Clathrin-coated vesicle membrane</location>
        <topology evidence="1">Peripheral membrane protein</topology>
        <orientation evidence="1">Cytoplasmic side</orientation>
    </subcellularLocation>
    <subcellularLocation>
        <location evidence="2">Golgi apparatus</location>
    </subcellularLocation>
</comment>
<dbReference type="GO" id="GO:0005794">
    <property type="term" value="C:Golgi apparatus"/>
    <property type="evidence" value="ECO:0007669"/>
    <property type="project" value="UniProtKB-SubCell"/>
</dbReference>
<protein>
    <submittedName>
        <fullName evidence="12">SFRICE_022899</fullName>
    </submittedName>
</protein>
<dbReference type="SUPFAM" id="SSF49447">
    <property type="entry name" value="Second domain of Mu2 adaptin subunit (ap50) of ap2 adaptor"/>
    <property type="match status" value="1"/>
</dbReference>
<evidence type="ECO:0000256" key="5">
    <source>
        <dbReference type="ARBA" id="ARBA00022553"/>
    </source>
</evidence>
<dbReference type="InterPro" id="IPR043502">
    <property type="entry name" value="DNA/RNA_pol_sf"/>
</dbReference>
<accession>A0A2H1VVJ9</accession>
<keyword evidence="6" id="KW-0653">Protein transport</keyword>
<dbReference type="Pfam" id="PF18136">
    <property type="entry name" value="DNApol_Exo"/>
    <property type="match status" value="1"/>
</dbReference>
<evidence type="ECO:0000256" key="2">
    <source>
        <dbReference type="ARBA" id="ARBA00004555"/>
    </source>
</evidence>
<sequence length="1229" mass="141381">MSCCRELKHSSKKMSSSAIYILDVKGKVLISRNYRGDVDLGIIDKFMPLLMEKEEEGMLTPLLQTSECTFAYIKTNNLYIVSTTKKNANIALVFVFLYKIVEVMTEYFKELEEESIRDNFVVIYELLDELIDFGYPQTTDSKILQEYITQEGHKLEMQPRIPMAVTNAVSWRSEGIKYRKNEVFLDVIESVNLLANCNGNVLRSEIVGAIKMRVYLSGMPELRLGLNDKVLFESTGRGKSKSVELEDVKFHQCVRLSRFENDRTISFIPPDGEFELMSYRLNTHVKPLIWIESVIERHAHSRVEYMIKAKSQFKRRSTANNVEIIIPVPADADSPKFKTTIGSVKYTPEQNAITWSIKSFPGGKEYLMRAHFGLPSVECEEVDGKPPIQVKFEIPYFTTSGIQVSEVVIIKKKKDKNENVNLKNVKVTKKENIKKEGNKEEHNISSSNSEEFRVNEVNIQMISRNIYEQLFKKPSQKVDPQVIKSCQDSLLKHGIDYKKCSHLPDVQLKLPKLEGNDVVEHFYNIGEQQSAPYRELLKRLANCELPPMPKKWSKASGWTKYSGESQEPIPCPPDDALIFDVEVLMSAGKRPTLACAVSRDAWYGWISEPLANDDPHKVFDNINYDDLIPLETDGRKPVGDLNRHRIVVGHNVSFDRAKIKEQYWLERTGVRFMDTMSMHTCVSGVTSYQRTVLKAKNKEPHPSDDDWIEISSLNNLSEVHKLYCGTPVDKQTRDIFVDGTMQDVHDNFQELMQYCANDVVATHEVLKELLPLFLHRFPHPVTLAGMLELGSAYLPVNSNWLQYIDSAETIFEDLKLESRQVLSMKADEACSMLNDNSYKKDLWMWDQDWSVQNLKLKKINTKKKKVTKGKTVEENETVNLETKITVTKKSSNQNMAKPDLSKFEILNEEYIRCLEDIQNCSTEKNEEKIEELSKEFEHLFELGEHLPVKRPYLPGYPAWYRKLCTKPGKDPDWSPGANNITTSMQITPKLLRLSWEGYPLHYIKEEGWGFLVPYSRRRSDDAEEPLVPIDELLQACPLTFCKDSEFKPDMYSLPKEVDEDLGRRAYYARKKKDEQAAANQYHGLGVWSGIDVQGCCHFLRLPHKDGPKYKVGNPLAKDFLEMFSQNVLSAQGNEAEKVLTFGRMMSYWRNNRERILSQQVVWLPDEFLPLGLRGVWKKYGAIIPQVVVCGTLTRRASEPTWMTASNAHKERVGSELRAMVPPWLSHIYI</sequence>
<dbReference type="GO" id="GO:0008408">
    <property type="term" value="F:3'-5' exonuclease activity"/>
    <property type="evidence" value="ECO:0007669"/>
    <property type="project" value="TreeGrafter"/>
</dbReference>
<dbReference type="EMBL" id="ODYU01004704">
    <property type="protein sequence ID" value="SOQ44865.1"/>
    <property type="molecule type" value="Genomic_DNA"/>
</dbReference>
<dbReference type="Gene3D" id="3.30.450.60">
    <property type="match status" value="1"/>
</dbReference>
<dbReference type="GO" id="GO:0005760">
    <property type="term" value="C:gamma DNA polymerase complex"/>
    <property type="evidence" value="ECO:0007669"/>
    <property type="project" value="InterPro"/>
</dbReference>
<dbReference type="CDD" id="cd14835">
    <property type="entry name" value="AP1_Mu_N"/>
    <property type="match status" value="1"/>
</dbReference>
<evidence type="ECO:0000256" key="1">
    <source>
        <dbReference type="ARBA" id="ARBA00004145"/>
    </source>
</evidence>
<dbReference type="PROSITE" id="PS51072">
    <property type="entry name" value="MHD"/>
    <property type="match status" value="1"/>
</dbReference>
<evidence type="ECO:0000256" key="6">
    <source>
        <dbReference type="ARBA" id="ARBA00022927"/>
    </source>
</evidence>
<evidence type="ECO:0000256" key="10">
    <source>
        <dbReference type="ARBA" id="ARBA00057121"/>
    </source>
</evidence>
<dbReference type="FunFam" id="3.30.420.390:FF:000001">
    <property type="entry name" value="DNA polymerase gamma, catalytic subunit"/>
    <property type="match status" value="1"/>
</dbReference>
<name>A0A2H1VVJ9_SPOFR</name>
<dbReference type="InterPro" id="IPR022775">
    <property type="entry name" value="AP_mu_sigma_su"/>
</dbReference>
<reference evidence="12" key="1">
    <citation type="submission" date="2016-07" db="EMBL/GenBank/DDBJ databases">
        <authorList>
            <person name="Bretaudeau A."/>
        </authorList>
    </citation>
    <scope>NUCLEOTIDE SEQUENCE</scope>
    <source>
        <strain evidence="12">Rice</strain>
        <tissue evidence="12">Whole body</tissue>
    </source>
</reference>
<dbReference type="GO" id="GO:0030131">
    <property type="term" value="C:clathrin adaptor complex"/>
    <property type="evidence" value="ECO:0007669"/>
    <property type="project" value="InterPro"/>
</dbReference>
<dbReference type="PANTHER" id="PTHR10267:SF0">
    <property type="entry name" value="DNA POLYMERASE SUBUNIT GAMMA-1"/>
    <property type="match status" value="1"/>
</dbReference>
<dbReference type="AlphaFoldDB" id="A0A2H1VVJ9"/>
<keyword evidence="4" id="KW-0813">Transport</keyword>
<dbReference type="GO" id="GO:0006886">
    <property type="term" value="P:intracellular protein transport"/>
    <property type="evidence" value="ECO:0007669"/>
    <property type="project" value="InterPro"/>
</dbReference>
<dbReference type="GO" id="GO:0030665">
    <property type="term" value="C:clathrin-coated vesicle membrane"/>
    <property type="evidence" value="ECO:0007669"/>
    <property type="project" value="UniProtKB-SubCell"/>
</dbReference>
<dbReference type="SUPFAM" id="SSF53098">
    <property type="entry name" value="Ribonuclease H-like"/>
    <property type="match status" value="1"/>
</dbReference>
<evidence type="ECO:0000256" key="4">
    <source>
        <dbReference type="ARBA" id="ARBA00022448"/>
    </source>
</evidence>
<dbReference type="GO" id="GO:0006264">
    <property type="term" value="P:mitochondrial DNA replication"/>
    <property type="evidence" value="ECO:0007669"/>
    <property type="project" value="TreeGrafter"/>
</dbReference>
<proteinExistence type="inferred from homology"/>